<dbReference type="InterPro" id="IPR002083">
    <property type="entry name" value="MATH/TRAF_dom"/>
</dbReference>
<dbReference type="Pfam" id="PF24570">
    <property type="entry name" value="BACK_BPM_SPOP"/>
    <property type="match status" value="1"/>
</dbReference>
<accession>A0A833R049</accession>
<evidence type="ECO:0000256" key="1">
    <source>
        <dbReference type="ARBA" id="ARBA00004906"/>
    </source>
</evidence>
<sequence>MGSSARAISHQNLETASTFRSETITGSHLFKICGYSLTKGIGIGKSITSDAFTVGGYNWIIQVYPDGAAESRKDFISIRVGPRGNDTEVKALITFTILQQNGASSNFSATSPVWTFTDPKIRFWGSWEFAKRTEFEASKHLKDDSFTVKCTITVIKGTKVEVTHPYGVIVPPSNLNQNLANLFESGKGADVTFVVKGEILKAHRCVLAVRSAVFNAELFGCMKEKWADTITVEDIETSVFKSMLYFIYSDSLPDFEVTTDVDSEKQDMRLMSQHLLVAADRYQLERLRLMCEDLLCKNLSVSNVGTALILAEQHNCSQLKAECLRFMSSPEVFKAVAQTDEFHNLIRVCPILKDL</sequence>
<dbReference type="InterPro" id="IPR011333">
    <property type="entry name" value="SKP1/BTB/POZ_sf"/>
</dbReference>
<name>A0A833R049_9POAL</name>
<keyword evidence="6" id="KW-1185">Reference proteome</keyword>
<evidence type="ECO:0000259" key="3">
    <source>
        <dbReference type="PROSITE" id="PS50097"/>
    </source>
</evidence>
<evidence type="ECO:0000313" key="5">
    <source>
        <dbReference type="EMBL" id="KAF3339725.1"/>
    </source>
</evidence>
<feature type="domain" description="BTB" evidence="3">
    <location>
        <begin position="189"/>
        <end position="256"/>
    </location>
</feature>
<organism evidence="5 6">
    <name type="scientific">Carex littledalei</name>
    <dbReference type="NCBI Taxonomy" id="544730"/>
    <lineage>
        <taxon>Eukaryota</taxon>
        <taxon>Viridiplantae</taxon>
        <taxon>Streptophyta</taxon>
        <taxon>Embryophyta</taxon>
        <taxon>Tracheophyta</taxon>
        <taxon>Spermatophyta</taxon>
        <taxon>Magnoliopsida</taxon>
        <taxon>Liliopsida</taxon>
        <taxon>Poales</taxon>
        <taxon>Cyperaceae</taxon>
        <taxon>Cyperoideae</taxon>
        <taxon>Cariceae</taxon>
        <taxon>Carex</taxon>
        <taxon>Carex subgen. Euthyceras</taxon>
    </lineage>
</organism>
<evidence type="ECO:0000256" key="2">
    <source>
        <dbReference type="ARBA" id="ARBA00010846"/>
    </source>
</evidence>
<dbReference type="PROSITE" id="PS50097">
    <property type="entry name" value="BTB"/>
    <property type="match status" value="1"/>
</dbReference>
<dbReference type="Gene3D" id="2.60.210.10">
    <property type="entry name" value="Apoptosis, Tumor Necrosis Factor Receptor Associated Protein 2, Chain A"/>
    <property type="match status" value="1"/>
</dbReference>
<dbReference type="OrthoDB" id="657261at2759"/>
<dbReference type="SUPFAM" id="SSF54695">
    <property type="entry name" value="POZ domain"/>
    <property type="match status" value="1"/>
</dbReference>
<protein>
    <submittedName>
        <fullName evidence="5">BTB/POZ and MATH domain-containing protein 1-like isoform X1</fullName>
    </submittedName>
</protein>
<dbReference type="PANTHER" id="PTHR26379:SF187">
    <property type="entry name" value="OS07G0655300 PROTEIN"/>
    <property type="match status" value="1"/>
</dbReference>
<evidence type="ECO:0000259" key="4">
    <source>
        <dbReference type="PROSITE" id="PS50144"/>
    </source>
</evidence>
<dbReference type="SUPFAM" id="SSF49599">
    <property type="entry name" value="TRAF domain-like"/>
    <property type="match status" value="1"/>
</dbReference>
<comment type="similarity">
    <text evidence="2">Belongs to the Tdpoz family.</text>
</comment>
<dbReference type="Proteomes" id="UP000623129">
    <property type="component" value="Unassembled WGS sequence"/>
</dbReference>
<dbReference type="InterPro" id="IPR056423">
    <property type="entry name" value="BACK_BPM_SPOP"/>
</dbReference>
<dbReference type="InterPro" id="IPR008974">
    <property type="entry name" value="TRAF-like"/>
</dbReference>
<dbReference type="Pfam" id="PF00651">
    <property type="entry name" value="BTB"/>
    <property type="match status" value="1"/>
</dbReference>
<feature type="domain" description="MATH" evidence="4">
    <location>
        <begin position="25"/>
        <end position="152"/>
    </location>
</feature>
<comment type="pathway">
    <text evidence="1">Protein modification; protein ubiquitination.</text>
</comment>
<dbReference type="Gene3D" id="3.30.710.10">
    <property type="entry name" value="Potassium Channel Kv1.1, Chain A"/>
    <property type="match status" value="1"/>
</dbReference>
<dbReference type="GO" id="GO:0016567">
    <property type="term" value="P:protein ubiquitination"/>
    <property type="evidence" value="ECO:0007669"/>
    <property type="project" value="InterPro"/>
</dbReference>
<dbReference type="EMBL" id="SWLB01000003">
    <property type="protein sequence ID" value="KAF3339725.1"/>
    <property type="molecule type" value="Genomic_DNA"/>
</dbReference>
<dbReference type="PANTHER" id="PTHR26379">
    <property type="entry name" value="BTB/POZ AND MATH DOMAIN-CONTAINING PROTEIN 1"/>
    <property type="match status" value="1"/>
</dbReference>
<dbReference type="SMART" id="SM00225">
    <property type="entry name" value="BTB"/>
    <property type="match status" value="1"/>
</dbReference>
<dbReference type="PROSITE" id="PS50144">
    <property type="entry name" value="MATH"/>
    <property type="match status" value="1"/>
</dbReference>
<dbReference type="InterPro" id="IPR045005">
    <property type="entry name" value="BPM1-6"/>
</dbReference>
<dbReference type="InterPro" id="IPR000210">
    <property type="entry name" value="BTB/POZ_dom"/>
</dbReference>
<gene>
    <name evidence="5" type="ORF">FCM35_KLT15496</name>
</gene>
<reference evidence="5" key="1">
    <citation type="submission" date="2020-01" db="EMBL/GenBank/DDBJ databases">
        <title>Genome sequence of Kobresia littledalei, the first chromosome-level genome in the family Cyperaceae.</title>
        <authorList>
            <person name="Qu G."/>
        </authorList>
    </citation>
    <scope>NUCLEOTIDE SEQUENCE</scope>
    <source>
        <strain evidence="5">C.B.Clarke</strain>
        <tissue evidence="5">Leaf</tissue>
    </source>
</reference>
<dbReference type="AlphaFoldDB" id="A0A833R049"/>
<comment type="caution">
    <text evidence="5">The sequence shown here is derived from an EMBL/GenBank/DDBJ whole genome shotgun (WGS) entry which is preliminary data.</text>
</comment>
<dbReference type="CDD" id="cd00121">
    <property type="entry name" value="MATH"/>
    <property type="match status" value="1"/>
</dbReference>
<dbReference type="Gene3D" id="1.25.40.420">
    <property type="match status" value="1"/>
</dbReference>
<dbReference type="CDD" id="cd18280">
    <property type="entry name" value="BTB_POZ_BPM_plant"/>
    <property type="match status" value="1"/>
</dbReference>
<proteinExistence type="inferred from homology"/>
<dbReference type="Pfam" id="PF22486">
    <property type="entry name" value="MATH_2"/>
    <property type="match status" value="1"/>
</dbReference>
<evidence type="ECO:0000313" key="6">
    <source>
        <dbReference type="Proteomes" id="UP000623129"/>
    </source>
</evidence>